<keyword evidence="1" id="KW-0539">Nucleus</keyword>
<evidence type="ECO:0000256" key="2">
    <source>
        <dbReference type="SAM" id="MobiDB-lite"/>
    </source>
</evidence>
<feature type="region of interest" description="Disordered" evidence="2">
    <location>
        <begin position="1"/>
        <end position="21"/>
    </location>
</feature>
<sequence length="426" mass="47605">MRWSLPDMHHSDQLPSTPRIVSPLPVTEASNTTMIKHRRPHRKSRQGCADCRRRKIKCSEDRPRCSACDRRDVPCLYPDAARATSSGPVVARGAAKTALGSDLARGYASPVSSVTLVNSSRSLLANGTDPDCHVSPLCSAPSSCSDGLVRASGVPPDWFSMDDMILLHHWIMYTSRTIIKSPAVDHCWQLTFPQIGFRHSFIMHGLLSLAALHLAYTDVASRRQRSLDAARHHSTALGGFREGIERMLSQEDYSSSDALFGCSILNIVYIFGMPGCHPDVLKSRSDPRERTTRILSGEWIPMIRGIGAVVRPVYERVRLGPLAPLLSLDRWDQLDPDSDITIQDERFCGVPETWATLGASDVDIYDEAWRMLRRCHLYTVQFEVDFIVAQGSQGLPREREPGREGENTYNRQWAGPIAFLHEATEE</sequence>
<dbReference type="PANTHER" id="PTHR47784">
    <property type="entry name" value="STEROL UPTAKE CONTROL PROTEIN 2"/>
    <property type="match status" value="1"/>
</dbReference>
<dbReference type="Pfam" id="PF11951">
    <property type="entry name" value="Fungal_trans_2"/>
    <property type="match status" value="1"/>
</dbReference>
<dbReference type="Gene3D" id="4.10.240.10">
    <property type="entry name" value="Zn(2)-C6 fungal-type DNA-binding domain"/>
    <property type="match status" value="1"/>
</dbReference>
<dbReference type="PANTHER" id="PTHR47784:SF5">
    <property type="entry name" value="STEROL UPTAKE CONTROL PROTEIN 2"/>
    <property type="match status" value="1"/>
</dbReference>
<dbReference type="RefSeq" id="XP_062776266.1">
    <property type="nucleotide sequence ID" value="XM_062920215.1"/>
</dbReference>
<name>A0AAX4I6N1_9PEZI</name>
<dbReference type="EMBL" id="CP137306">
    <property type="protein sequence ID" value="WQF79042.1"/>
    <property type="molecule type" value="Genomic_DNA"/>
</dbReference>
<dbReference type="SMART" id="SM00066">
    <property type="entry name" value="GAL4"/>
    <property type="match status" value="1"/>
</dbReference>
<protein>
    <submittedName>
        <fullName evidence="4">Zn(2)Cys(6) fungal-type DNA-binding domain, fungal transcription factor</fullName>
    </submittedName>
</protein>
<dbReference type="PRINTS" id="PR00755">
    <property type="entry name" value="AFLATOXINBRP"/>
</dbReference>
<dbReference type="GO" id="GO:0001228">
    <property type="term" value="F:DNA-binding transcription activator activity, RNA polymerase II-specific"/>
    <property type="evidence" value="ECO:0007669"/>
    <property type="project" value="TreeGrafter"/>
</dbReference>
<organism evidence="4 5">
    <name type="scientific">Colletotrichum destructivum</name>
    <dbReference type="NCBI Taxonomy" id="34406"/>
    <lineage>
        <taxon>Eukaryota</taxon>
        <taxon>Fungi</taxon>
        <taxon>Dikarya</taxon>
        <taxon>Ascomycota</taxon>
        <taxon>Pezizomycotina</taxon>
        <taxon>Sordariomycetes</taxon>
        <taxon>Hypocreomycetidae</taxon>
        <taxon>Glomerellales</taxon>
        <taxon>Glomerellaceae</taxon>
        <taxon>Colletotrichum</taxon>
        <taxon>Colletotrichum destructivum species complex</taxon>
    </lineage>
</organism>
<evidence type="ECO:0000313" key="5">
    <source>
        <dbReference type="Proteomes" id="UP001322277"/>
    </source>
</evidence>
<proteinExistence type="predicted"/>
<evidence type="ECO:0000259" key="3">
    <source>
        <dbReference type="PROSITE" id="PS50048"/>
    </source>
</evidence>
<dbReference type="InterPro" id="IPR001138">
    <property type="entry name" value="Zn2Cys6_DnaBD"/>
</dbReference>
<dbReference type="PROSITE" id="PS50048">
    <property type="entry name" value="ZN2_CY6_FUNGAL_2"/>
    <property type="match status" value="1"/>
</dbReference>
<reference evidence="5" key="1">
    <citation type="journal article" date="2023" name="bioRxiv">
        <title>Complete genome of the Medicago anthracnose fungus, Colletotrichum destructivum, reveals a mini-chromosome-like region within a core chromosome.</title>
        <authorList>
            <person name="Lapalu N."/>
            <person name="Simon A."/>
            <person name="Lu A."/>
            <person name="Plaumann P.-L."/>
            <person name="Amselem J."/>
            <person name="Pigne S."/>
            <person name="Auger A."/>
            <person name="Koch C."/>
            <person name="Dallery J.-F."/>
            <person name="O'Connell R.J."/>
        </authorList>
    </citation>
    <scope>NUCLEOTIDE SEQUENCE [LARGE SCALE GENOMIC DNA]</scope>
    <source>
        <strain evidence="5">CBS 520.97</strain>
    </source>
</reference>
<feature type="domain" description="Zn(2)-C6 fungal-type" evidence="3">
    <location>
        <begin position="47"/>
        <end position="77"/>
    </location>
</feature>
<dbReference type="Proteomes" id="UP001322277">
    <property type="component" value="Chromosome 2"/>
</dbReference>
<dbReference type="PROSITE" id="PS00463">
    <property type="entry name" value="ZN2_CY6_FUNGAL_1"/>
    <property type="match status" value="1"/>
</dbReference>
<dbReference type="GO" id="GO:0008270">
    <property type="term" value="F:zinc ion binding"/>
    <property type="evidence" value="ECO:0007669"/>
    <property type="project" value="InterPro"/>
</dbReference>
<evidence type="ECO:0000256" key="1">
    <source>
        <dbReference type="ARBA" id="ARBA00023242"/>
    </source>
</evidence>
<dbReference type="GeneID" id="87940559"/>
<dbReference type="InterPro" id="IPR036864">
    <property type="entry name" value="Zn2-C6_fun-type_DNA-bd_sf"/>
</dbReference>
<dbReference type="GO" id="GO:0003677">
    <property type="term" value="F:DNA binding"/>
    <property type="evidence" value="ECO:0007669"/>
    <property type="project" value="UniProtKB-KW"/>
</dbReference>
<accession>A0AAX4I6N1</accession>
<dbReference type="Pfam" id="PF00172">
    <property type="entry name" value="Zn_clus"/>
    <property type="match status" value="1"/>
</dbReference>
<dbReference type="KEGG" id="cdet:87940559"/>
<dbReference type="SUPFAM" id="SSF57701">
    <property type="entry name" value="Zn2/Cys6 DNA-binding domain"/>
    <property type="match status" value="1"/>
</dbReference>
<evidence type="ECO:0000313" key="4">
    <source>
        <dbReference type="EMBL" id="WQF79042.1"/>
    </source>
</evidence>
<keyword evidence="4" id="KW-0238">DNA-binding</keyword>
<dbReference type="AlphaFoldDB" id="A0AAX4I6N1"/>
<gene>
    <name evidence="4" type="ORF">CDEST_04056</name>
</gene>
<dbReference type="InterPro" id="IPR053157">
    <property type="entry name" value="Sterol_Uptake_Regulator"/>
</dbReference>
<keyword evidence="5" id="KW-1185">Reference proteome</keyword>
<dbReference type="InterPro" id="IPR021858">
    <property type="entry name" value="Fun_TF"/>
</dbReference>
<dbReference type="CDD" id="cd00067">
    <property type="entry name" value="GAL4"/>
    <property type="match status" value="1"/>
</dbReference>